<gene>
    <name evidence="3" type="ordered locus">AALP_Aa3g194200</name>
</gene>
<dbReference type="NCBIfam" id="TIGR01614">
    <property type="entry name" value="PME_inhib"/>
    <property type="match status" value="1"/>
</dbReference>
<dbReference type="PANTHER" id="PTHR31890:SF9">
    <property type="entry name" value="PLANT INVERTASE_PECTIN METHYLESTERASE INHIBITOR SUPERFAMILY PROTEIN"/>
    <property type="match status" value="1"/>
</dbReference>
<dbReference type="Gene3D" id="1.20.140.40">
    <property type="entry name" value="Invertase/pectin methylesterase inhibitor family protein"/>
    <property type="match status" value="1"/>
</dbReference>
<dbReference type="eggNOG" id="ENOG502S67R">
    <property type="taxonomic scope" value="Eukaryota"/>
</dbReference>
<dbReference type="Proteomes" id="UP000029120">
    <property type="component" value="Chromosome 3"/>
</dbReference>
<dbReference type="InterPro" id="IPR035513">
    <property type="entry name" value="Invertase/methylesterase_inhib"/>
</dbReference>
<dbReference type="Gramene" id="KFK39050">
    <property type="protein sequence ID" value="KFK39050"/>
    <property type="gene ID" value="AALP_AA3G194200"/>
</dbReference>
<dbReference type="InterPro" id="IPR006501">
    <property type="entry name" value="Pectinesterase_inhib_dom"/>
</dbReference>
<dbReference type="EMBL" id="CM002871">
    <property type="protein sequence ID" value="KFK39050.1"/>
    <property type="molecule type" value="Genomic_DNA"/>
</dbReference>
<organism evidence="3 4">
    <name type="scientific">Arabis alpina</name>
    <name type="common">Alpine rock-cress</name>
    <dbReference type="NCBI Taxonomy" id="50452"/>
    <lineage>
        <taxon>Eukaryota</taxon>
        <taxon>Viridiplantae</taxon>
        <taxon>Streptophyta</taxon>
        <taxon>Embryophyta</taxon>
        <taxon>Tracheophyta</taxon>
        <taxon>Spermatophyta</taxon>
        <taxon>Magnoliopsida</taxon>
        <taxon>eudicotyledons</taxon>
        <taxon>Gunneridae</taxon>
        <taxon>Pentapetalae</taxon>
        <taxon>rosids</taxon>
        <taxon>malvids</taxon>
        <taxon>Brassicales</taxon>
        <taxon>Brassicaceae</taxon>
        <taxon>Arabideae</taxon>
        <taxon>Arabis</taxon>
    </lineage>
</organism>
<keyword evidence="4" id="KW-1185">Reference proteome</keyword>
<sequence length="152" mass="16969">MIKMMMMMMIAMMIGVVVGDFVDKTCKQTPHYTLCLSLLRSDPSSSTANTAGLSLFLVDKIKALGITTLRHIDRAYEMKPMLKRPLDKCNSRYKRIVGEYVKTAITAIKGNPKFAEGAIASFSIEASLCEEGFAKELIKPVHEEGQIWARSF</sequence>
<dbReference type="GO" id="GO:0004857">
    <property type="term" value="F:enzyme inhibitor activity"/>
    <property type="evidence" value="ECO:0007669"/>
    <property type="project" value="InterPro"/>
</dbReference>
<feature type="signal peptide" evidence="1">
    <location>
        <begin position="1"/>
        <end position="19"/>
    </location>
</feature>
<dbReference type="OMA" id="EANICEG"/>
<name>A0A087HA98_ARAAL</name>
<feature type="domain" description="Pectinesterase inhibitor" evidence="2">
    <location>
        <begin position="17"/>
        <end position="147"/>
    </location>
</feature>
<protein>
    <recommendedName>
        <fullName evidence="2">Pectinesterase inhibitor domain-containing protein</fullName>
    </recommendedName>
</protein>
<evidence type="ECO:0000256" key="1">
    <source>
        <dbReference type="SAM" id="SignalP"/>
    </source>
</evidence>
<feature type="chain" id="PRO_5001823148" description="Pectinesterase inhibitor domain-containing protein" evidence="1">
    <location>
        <begin position="20"/>
        <end position="152"/>
    </location>
</feature>
<evidence type="ECO:0000313" key="4">
    <source>
        <dbReference type="Proteomes" id="UP000029120"/>
    </source>
</evidence>
<dbReference type="AlphaFoldDB" id="A0A087HA98"/>
<accession>A0A087HA98</accession>
<dbReference type="SMART" id="SM00856">
    <property type="entry name" value="PMEI"/>
    <property type="match status" value="1"/>
</dbReference>
<proteinExistence type="predicted"/>
<reference evidence="4" key="1">
    <citation type="journal article" date="2015" name="Nat. Plants">
        <title>Genome expansion of Arabis alpina linked with retrotransposition and reduced symmetric DNA methylation.</title>
        <authorList>
            <person name="Willing E.M."/>
            <person name="Rawat V."/>
            <person name="Mandakova T."/>
            <person name="Maumus F."/>
            <person name="James G.V."/>
            <person name="Nordstroem K.J."/>
            <person name="Becker C."/>
            <person name="Warthmann N."/>
            <person name="Chica C."/>
            <person name="Szarzynska B."/>
            <person name="Zytnicki M."/>
            <person name="Albani M.C."/>
            <person name="Kiefer C."/>
            <person name="Bergonzi S."/>
            <person name="Castaings L."/>
            <person name="Mateos J.L."/>
            <person name="Berns M.C."/>
            <person name="Bujdoso N."/>
            <person name="Piofczyk T."/>
            <person name="de Lorenzo L."/>
            <person name="Barrero-Sicilia C."/>
            <person name="Mateos I."/>
            <person name="Piednoel M."/>
            <person name="Hagmann J."/>
            <person name="Chen-Min-Tao R."/>
            <person name="Iglesias-Fernandez R."/>
            <person name="Schuster S.C."/>
            <person name="Alonso-Blanco C."/>
            <person name="Roudier F."/>
            <person name="Carbonero P."/>
            <person name="Paz-Ares J."/>
            <person name="Davis S.J."/>
            <person name="Pecinka A."/>
            <person name="Quesneville H."/>
            <person name="Colot V."/>
            <person name="Lysak M.A."/>
            <person name="Weigel D."/>
            <person name="Coupland G."/>
            <person name="Schneeberger K."/>
        </authorList>
    </citation>
    <scope>NUCLEOTIDE SEQUENCE [LARGE SCALE GENOMIC DNA]</scope>
    <source>
        <strain evidence="4">cv. Pajares</strain>
    </source>
</reference>
<dbReference type="OrthoDB" id="1918674at2759"/>
<evidence type="ECO:0000259" key="2">
    <source>
        <dbReference type="SMART" id="SM00856"/>
    </source>
</evidence>
<dbReference type="Pfam" id="PF04043">
    <property type="entry name" value="PMEI"/>
    <property type="match status" value="1"/>
</dbReference>
<evidence type="ECO:0000313" key="3">
    <source>
        <dbReference type="EMBL" id="KFK39050.1"/>
    </source>
</evidence>
<dbReference type="PANTHER" id="PTHR31890">
    <property type="entry name" value="PLANT INVERTASE/PECTIN METHYLESTERASE INHIBITOR SUPERFAMILY PROTEIN"/>
    <property type="match status" value="1"/>
</dbReference>
<keyword evidence="1" id="KW-0732">Signal</keyword>
<dbReference type="SUPFAM" id="SSF101148">
    <property type="entry name" value="Plant invertase/pectin methylesterase inhibitor"/>
    <property type="match status" value="1"/>
</dbReference>